<evidence type="ECO:0000313" key="8">
    <source>
        <dbReference type="EMBL" id="CCO32612.1"/>
    </source>
</evidence>
<keyword evidence="3" id="KW-0863">Zinc-finger</keyword>
<dbReference type="SUPFAM" id="SSF53098">
    <property type="entry name" value="Ribonuclease H-like"/>
    <property type="match status" value="1"/>
</dbReference>
<dbReference type="InterPro" id="IPR012337">
    <property type="entry name" value="RNaseH-like_sf"/>
</dbReference>
<reference evidence="8 9" key="1">
    <citation type="journal article" date="2013" name="J. Biotechnol.">
        <title>Establishment and interpretation of the genome sequence of the phytopathogenic fungus Rhizoctonia solani AG1-IB isolate 7/3/14.</title>
        <authorList>
            <person name="Wibberg D.W."/>
            <person name="Jelonek L.J."/>
            <person name="Rupp O.R."/>
            <person name="Hennig M.H."/>
            <person name="Eikmeyer F.E."/>
            <person name="Goesmann A.G."/>
            <person name="Hartmann A.H."/>
            <person name="Borriss R.B."/>
            <person name="Grosch R.G."/>
            <person name="Puehler A.P."/>
            <person name="Schlueter A.S."/>
        </authorList>
    </citation>
    <scope>NUCLEOTIDE SEQUENCE [LARGE SCALE GENOMIC DNA]</scope>
    <source>
        <strain evidence="9">AG1-IB / isolate 7/3/14</strain>
    </source>
</reference>
<dbReference type="HOGENOM" id="CLU_021375_0_0_1"/>
<dbReference type="GO" id="GO:0005634">
    <property type="term" value="C:nucleus"/>
    <property type="evidence" value="ECO:0007669"/>
    <property type="project" value="UniProtKB-SubCell"/>
</dbReference>
<organism evidence="8 9">
    <name type="scientific">Thanatephorus cucumeris (strain AG1-IB / isolate 7/3/14)</name>
    <name type="common">Lettuce bottom rot fungus</name>
    <name type="synonym">Rhizoctonia solani</name>
    <dbReference type="NCBI Taxonomy" id="1108050"/>
    <lineage>
        <taxon>Eukaryota</taxon>
        <taxon>Fungi</taxon>
        <taxon>Dikarya</taxon>
        <taxon>Basidiomycota</taxon>
        <taxon>Agaricomycotina</taxon>
        <taxon>Agaricomycetes</taxon>
        <taxon>Cantharellales</taxon>
        <taxon>Ceratobasidiaceae</taxon>
        <taxon>Rhizoctonia</taxon>
        <taxon>Rhizoctonia solani AG-1</taxon>
    </lineage>
</organism>
<comment type="subcellular location">
    <subcellularLocation>
        <location evidence="1">Nucleus</location>
    </subcellularLocation>
</comment>
<evidence type="ECO:0000256" key="1">
    <source>
        <dbReference type="ARBA" id="ARBA00004123"/>
    </source>
</evidence>
<feature type="domain" description="HAT C-terminal dimerisation" evidence="7">
    <location>
        <begin position="565"/>
        <end position="629"/>
    </location>
</feature>
<evidence type="ECO:0000256" key="4">
    <source>
        <dbReference type="ARBA" id="ARBA00022833"/>
    </source>
</evidence>
<gene>
    <name evidence="8" type="ORF">BN14_06675</name>
</gene>
<evidence type="ECO:0000256" key="5">
    <source>
        <dbReference type="ARBA" id="ARBA00023242"/>
    </source>
</evidence>
<keyword evidence="4" id="KW-0862">Zinc</keyword>
<dbReference type="AlphaFoldDB" id="M5C9X4"/>
<keyword evidence="5" id="KW-0539">Nucleus</keyword>
<comment type="caution">
    <text evidence="8">The sequence shown here is derived from an EMBL/GenBank/DDBJ whole genome shotgun (WGS) entry which is preliminary data.</text>
</comment>
<evidence type="ECO:0000256" key="2">
    <source>
        <dbReference type="ARBA" id="ARBA00022723"/>
    </source>
</evidence>
<evidence type="ECO:0000256" key="3">
    <source>
        <dbReference type="ARBA" id="ARBA00022771"/>
    </source>
</evidence>
<dbReference type="InterPro" id="IPR008906">
    <property type="entry name" value="HATC_C_dom"/>
</dbReference>
<keyword evidence="2" id="KW-0479">Metal-binding</keyword>
<dbReference type="Pfam" id="PF05699">
    <property type="entry name" value="Dimer_Tnp_hAT"/>
    <property type="match status" value="1"/>
</dbReference>
<dbReference type="GO" id="GO:0008270">
    <property type="term" value="F:zinc ion binding"/>
    <property type="evidence" value="ECO:0007669"/>
    <property type="project" value="UniProtKB-KW"/>
</dbReference>
<dbReference type="InterPro" id="IPR052035">
    <property type="entry name" value="ZnF_BED_domain_contain"/>
</dbReference>
<protein>
    <recommendedName>
        <fullName evidence="7">HAT C-terminal dimerisation domain-containing protein</fullName>
    </recommendedName>
</protein>
<evidence type="ECO:0000256" key="6">
    <source>
        <dbReference type="SAM" id="MobiDB-lite"/>
    </source>
</evidence>
<feature type="compositionally biased region" description="Polar residues" evidence="6">
    <location>
        <begin position="106"/>
        <end position="121"/>
    </location>
</feature>
<name>M5C9X4_THACB</name>
<feature type="compositionally biased region" description="Basic residues" evidence="6">
    <location>
        <begin position="24"/>
        <end position="39"/>
    </location>
</feature>
<evidence type="ECO:0000259" key="7">
    <source>
        <dbReference type="Pfam" id="PF05699"/>
    </source>
</evidence>
<dbReference type="PANTHER" id="PTHR46481:SF10">
    <property type="entry name" value="ZINC FINGER BED DOMAIN-CONTAINING PROTEIN 39"/>
    <property type="match status" value="1"/>
</dbReference>
<proteinExistence type="predicted"/>
<dbReference type="Proteomes" id="UP000012065">
    <property type="component" value="Unassembled WGS sequence"/>
</dbReference>
<accession>M5C9X4</accession>
<evidence type="ECO:0000313" key="9">
    <source>
        <dbReference type="Proteomes" id="UP000012065"/>
    </source>
</evidence>
<dbReference type="GO" id="GO:0046983">
    <property type="term" value="F:protein dimerization activity"/>
    <property type="evidence" value="ECO:0007669"/>
    <property type="project" value="InterPro"/>
</dbReference>
<dbReference type="EMBL" id="CAOJ01010122">
    <property type="protein sequence ID" value="CCO32612.1"/>
    <property type="molecule type" value="Genomic_DNA"/>
</dbReference>
<feature type="region of interest" description="Disordered" evidence="6">
    <location>
        <begin position="15"/>
        <end position="121"/>
    </location>
</feature>
<feature type="compositionally biased region" description="Basic and acidic residues" evidence="6">
    <location>
        <begin position="83"/>
        <end position="98"/>
    </location>
</feature>
<sequence length="646" mass="73063">MRSLTDLVYARIKSLPKDSLSNPTKKRQRAANICKRKSARSTQVLGAKEETPNSSSDSDFCPRSPSPESELDACSEESNTFENKLETSLDEERAEPLHNAHKRLKGSSTRNLTSEAQDGQIHVKTTTQSTICVGKKRGRDPVVREWAFAHHEKPVPSYYPNTNRPAWAFKCKYCPSVHHFPRTCDNVSMEKISATNLAGHLNTCKKLPAQYKTPVAKAQLSQYFDILTSAQQSLGEIFRSNKPISRPVALTPSVFRSTLIQGVVRDNHTLTFGEGKVHSTMRKDLSKLYEVLSARVQQVLNAQKSRFAITSDAWTSKSFIYSLGGVVITFIDQSWNLQEFVLDIVNLRADHTDDVDPDQYALVKSFDAGEIFEDGAEILEEEERLLGEEDISDIRAGLADGSDEEGDDSETIANFNNSESLSSQPNQNAFHSELNCVQKVHCITVDITSSALRRRRMRDITRKLGIEQRAVITSVRVRWNSILAEIRRAVLLKAAINQYVLSMDKGKRGASLRRARALKKKWTLTDEEWDALEELVRILEENNDLPFPEEVRNYLDGKYRYKGGDILMWWKDNEPHLPVLSRIARDILAVPATSVSVERLFSRCKLVMNDYRNMSFDTARQLITCQQWLEAGLGVDLPDFVSNDCN</sequence>
<dbReference type="PANTHER" id="PTHR46481">
    <property type="entry name" value="ZINC FINGER BED DOMAIN-CONTAINING PROTEIN 4"/>
    <property type="match status" value="1"/>
</dbReference>